<reference evidence="2" key="1">
    <citation type="journal article" date="2020" name="Nature">
        <title>Giant virus diversity and host interactions through global metagenomics.</title>
        <authorList>
            <person name="Schulz F."/>
            <person name="Roux S."/>
            <person name="Paez-Espino D."/>
            <person name="Jungbluth S."/>
            <person name="Walsh D.A."/>
            <person name="Denef V.J."/>
            <person name="McMahon K.D."/>
            <person name="Konstantinidis K.T."/>
            <person name="Eloe-Fadrosh E.A."/>
            <person name="Kyrpides N.C."/>
            <person name="Woyke T."/>
        </authorList>
    </citation>
    <scope>NUCLEOTIDE SEQUENCE</scope>
    <source>
        <strain evidence="2">GVMAG-M-3300023184-120</strain>
    </source>
</reference>
<proteinExistence type="predicted"/>
<name>A0A6C0HK11_9ZZZZ</name>
<sequence>MLREEIYLAGWEESKWIVMSSFFFTVPSVYAFIQEKYNLSLLLLGTSLVSANYWRKATYSWRRNLDLVFAKVSFTVFVYNGVIHVRTLPLAVSGYTGLCLLCFMYYLSNVLWNLKNEHWVTFHVSFHFLMMCEQLLILYSMM</sequence>
<feature type="transmembrane region" description="Helical" evidence="1">
    <location>
        <begin position="16"/>
        <end position="33"/>
    </location>
</feature>
<feature type="transmembrane region" description="Helical" evidence="1">
    <location>
        <begin position="119"/>
        <end position="139"/>
    </location>
</feature>
<dbReference type="EMBL" id="MN739969">
    <property type="protein sequence ID" value="QHT80456.1"/>
    <property type="molecule type" value="Genomic_DNA"/>
</dbReference>
<protein>
    <recommendedName>
        <fullName evidence="3">Post-GPI attachment to proteins factor 3</fullName>
    </recommendedName>
</protein>
<evidence type="ECO:0008006" key="3">
    <source>
        <dbReference type="Google" id="ProtNLM"/>
    </source>
</evidence>
<feature type="transmembrane region" description="Helical" evidence="1">
    <location>
        <begin position="39"/>
        <end position="55"/>
    </location>
</feature>
<dbReference type="AlphaFoldDB" id="A0A6C0HK11"/>
<organism evidence="2">
    <name type="scientific">viral metagenome</name>
    <dbReference type="NCBI Taxonomy" id="1070528"/>
    <lineage>
        <taxon>unclassified sequences</taxon>
        <taxon>metagenomes</taxon>
        <taxon>organismal metagenomes</taxon>
    </lineage>
</organism>
<accession>A0A6C0HK11</accession>
<feature type="transmembrane region" description="Helical" evidence="1">
    <location>
        <begin position="90"/>
        <end position="107"/>
    </location>
</feature>
<keyword evidence="1" id="KW-1133">Transmembrane helix</keyword>
<keyword evidence="1" id="KW-0472">Membrane</keyword>
<keyword evidence="1" id="KW-0812">Transmembrane</keyword>
<evidence type="ECO:0000313" key="2">
    <source>
        <dbReference type="EMBL" id="QHT80456.1"/>
    </source>
</evidence>
<evidence type="ECO:0000256" key="1">
    <source>
        <dbReference type="SAM" id="Phobius"/>
    </source>
</evidence>
<feature type="transmembrane region" description="Helical" evidence="1">
    <location>
        <begin position="67"/>
        <end position="84"/>
    </location>
</feature>